<dbReference type="AlphaFoldDB" id="A0A543CUV3"/>
<sequence>MLILLFANLALSLIFAGLTLLFRHGIRCAWCRARSFCSWWRWPSP</sequence>
<organism evidence="1 2">
    <name type="scientific">Actinoallomurus bryophytorum</name>
    <dbReference type="NCBI Taxonomy" id="1490222"/>
    <lineage>
        <taxon>Bacteria</taxon>
        <taxon>Bacillati</taxon>
        <taxon>Actinomycetota</taxon>
        <taxon>Actinomycetes</taxon>
        <taxon>Streptosporangiales</taxon>
        <taxon>Thermomonosporaceae</taxon>
        <taxon>Actinoallomurus</taxon>
    </lineage>
</organism>
<dbReference type="Proteomes" id="UP000316096">
    <property type="component" value="Unassembled WGS sequence"/>
</dbReference>
<protein>
    <submittedName>
        <fullName evidence="1">Uncharacterized protein</fullName>
    </submittedName>
</protein>
<evidence type="ECO:0000313" key="1">
    <source>
        <dbReference type="EMBL" id="TQM00894.1"/>
    </source>
</evidence>
<accession>A0A543CUV3</accession>
<reference evidence="1 2" key="1">
    <citation type="submission" date="2019-06" db="EMBL/GenBank/DDBJ databases">
        <title>Sequencing the genomes of 1000 actinobacteria strains.</title>
        <authorList>
            <person name="Klenk H.-P."/>
        </authorList>
    </citation>
    <scope>NUCLEOTIDE SEQUENCE [LARGE SCALE GENOMIC DNA]</scope>
    <source>
        <strain evidence="1 2">DSM 102200</strain>
    </source>
</reference>
<evidence type="ECO:0000313" key="2">
    <source>
        <dbReference type="Proteomes" id="UP000316096"/>
    </source>
</evidence>
<comment type="caution">
    <text evidence="1">The sequence shown here is derived from an EMBL/GenBank/DDBJ whole genome shotgun (WGS) entry which is preliminary data.</text>
</comment>
<proteinExistence type="predicted"/>
<dbReference type="EMBL" id="VFOZ01000001">
    <property type="protein sequence ID" value="TQM00894.1"/>
    <property type="molecule type" value="Genomic_DNA"/>
</dbReference>
<keyword evidence="2" id="KW-1185">Reference proteome</keyword>
<gene>
    <name evidence="1" type="ORF">FB559_6619</name>
</gene>
<name>A0A543CUV3_9ACTN</name>